<comment type="caution">
    <text evidence="1">The sequence shown here is derived from an EMBL/GenBank/DDBJ whole genome shotgun (WGS) entry which is preliminary data.</text>
</comment>
<reference evidence="1" key="1">
    <citation type="journal article" date="2019" name="bioRxiv">
        <title>The Genome of the Zebra Mussel, Dreissena polymorpha: A Resource for Invasive Species Research.</title>
        <authorList>
            <person name="McCartney M.A."/>
            <person name="Auch B."/>
            <person name="Kono T."/>
            <person name="Mallez S."/>
            <person name="Zhang Y."/>
            <person name="Obille A."/>
            <person name="Becker A."/>
            <person name="Abrahante J.E."/>
            <person name="Garbe J."/>
            <person name="Badalamenti J.P."/>
            <person name="Herman A."/>
            <person name="Mangelson H."/>
            <person name="Liachko I."/>
            <person name="Sullivan S."/>
            <person name="Sone E.D."/>
            <person name="Koren S."/>
            <person name="Silverstein K.A.T."/>
            <person name="Beckman K.B."/>
            <person name="Gohl D.M."/>
        </authorList>
    </citation>
    <scope>NUCLEOTIDE SEQUENCE</scope>
    <source>
        <strain evidence="1">Duluth1</strain>
        <tissue evidence="1">Whole animal</tissue>
    </source>
</reference>
<protein>
    <submittedName>
        <fullName evidence="1">Uncharacterized protein</fullName>
    </submittedName>
</protein>
<keyword evidence="2" id="KW-1185">Reference proteome</keyword>
<accession>A0A9D4CNW1</accession>
<evidence type="ECO:0000313" key="1">
    <source>
        <dbReference type="EMBL" id="KAH3727912.1"/>
    </source>
</evidence>
<name>A0A9D4CNW1_DREPO</name>
<organism evidence="1 2">
    <name type="scientific">Dreissena polymorpha</name>
    <name type="common">Zebra mussel</name>
    <name type="synonym">Mytilus polymorpha</name>
    <dbReference type="NCBI Taxonomy" id="45954"/>
    <lineage>
        <taxon>Eukaryota</taxon>
        <taxon>Metazoa</taxon>
        <taxon>Spiralia</taxon>
        <taxon>Lophotrochozoa</taxon>
        <taxon>Mollusca</taxon>
        <taxon>Bivalvia</taxon>
        <taxon>Autobranchia</taxon>
        <taxon>Heteroconchia</taxon>
        <taxon>Euheterodonta</taxon>
        <taxon>Imparidentia</taxon>
        <taxon>Neoheterodontei</taxon>
        <taxon>Myida</taxon>
        <taxon>Dreissenoidea</taxon>
        <taxon>Dreissenidae</taxon>
        <taxon>Dreissena</taxon>
    </lineage>
</organism>
<dbReference type="AlphaFoldDB" id="A0A9D4CNW1"/>
<reference evidence="1" key="2">
    <citation type="submission" date="2020-11" db="EMBL/GenBank/DDBJ databases">
        <authorList>
            <person name="McCartney M.A."/>
            <person name="Auch B."/>
            <person name="Kono T."/>
            <person name="Mallez S."/>
            <person name="Becker A."/>
            <person name="Gohl D.M."/>
            <person name="Silverstein K.A.T."/>
            <person name="Koren S."/>
            <person name="Bechman K.B."/>
            <person name="Herman A."/>
            <person name="Abrahante J.E."/>
            <person name="Garbe J."/>
        </authorList>
    </citation>
    <scope>NUCLEOTIDE SEQUENCE</scope>
    <source>
        <strain evidence="1">Duluth1</strain>
        <tissue evidence="1">Whole animal</tissue>
    </source>
</reference>
<sequence>MHVTVCDKYSKQWGFEYNFDECGVIALNDSVRSCRERKWYTGTQQLNKAKVYNHISLICDESLSTTK</sequence>
<evidence type="ECO:0000313" key="2">
    <source>
        <dbReference type="Proteomes" id="UP000828390"/>
    </source>
</evidence>
<dbReference type="Proteomes" id="UP000828390">
    <property type="component" value="Unassembled WGS sequence"/>
</dbReference>
<dbReference type="EMBL" id="JAIWYP010000012">
    <property type="protein sequence ID" value="KAH3727912.1"/>
    <property type="molecule type" value="Genomic_DNA"/>
</dbReference>
<gene>
    <name evidence="1" type="ORF">DPMN_053858</name>
</gene>
<proteinExistence type="predicted"/>